<dbReference type="EMBL" id="JANQDX010000012">
    <property type="protein sequence ID" value="KAL0914941.1"/>
    <property type="molecule type" value="Genomic_DNA"/>
</dbReference>
<accession>A0ABD0UQJ1</accession>
<keyword evidence="2" id="KW-1185">Reference proteome</keyword>
<dbReference type="Proteomes" id="UP001552299">
    <property type="component" value="Unassembled WGS sequence"/>
</dbReference>
<proteinExistence type="predicted"/>
<sequence length="161" mass="17800">MNVTVVGNFVVRRKFDVRRWSGVTPGLRRWSGGTPGLRWWSGETPASGGDPAELRRQVVVWFYSGPQVVVRRNFGVRRCSSGSPTSSGGLADLQRWVVIRRNSDVRLLATSSSFEIMAAAGSQEVKRASFLRSRATTDGTTPSLTMGKDFASKHIFEHSRV</sequence>
<evidence type="ECO:0000313" key="1">
    <source>
        <dbReference type="EMBL" id="KAL0914941.1"/>
    </source>
</evidence>
<protein>
    <submittedName>
        <fullName evidence="1">Uncharacterized protein</fullName>
    </submittedName>
</protein>
<reference evidence="1 2" key="1">
    <citation type="journal article" date="2024" name="Plant Biotechnol. J.">
        <title>Dendrobium thyrsiflorum genome and its molecular insights into genes involved in important horticultural traits.</title>
        <authorList>
            <person name="Chen B."/>
            <person name="Wang J.Y."/>
            <person name="Zheng P.J."/>
            <person name="Li K.L."/>
            <person name="Liang Y.M."/>
            <person name="Chen X.F."/>
            <person name="Zhang C."/>
            <person name="Zhao X."/>
            <person name="He X."/>
            <person name="Zhang G.Q."/>
            <person name="Liu Z.J."/>
            <person name="Xu Q."/>
        </authorList>
    </citation>
    <scope>NUCLEOTIDE SEQUENCE [LARGE SCALE GENOMIC DNA]</scope>
    <source>
        <strain evidence="1">GZMU011</strain>
    </source>
</reference>
<gene>
    <name evidence="1" type="ORF">M5K25_015333</name>
</gene>
<organism evidence="1 2">
    <name type="scientific">Dendrobium thyrsiflorum</name>
    <name type="common">Pinecone-like raceme dendrobium</name>
    <name type="synonym">Orchid</name>
    <dbReference type="NCBI Taxonomy" id="117978"/>
    <lineage>
        <taxon>Eukaryota</taxon>
        <taxon>Viridiplantae</taxon>
        <taxon>Streptophyta</taxon>
        <taxon>Embryophyta</taxon>
        <taxon>Tracheophyta</taxon>
        <taxon>Spermatophyta</taxon>
        <taxon>Magnoliopsida</taxon>
        <taxon>Liliopsida</taxon>
        <taxon>Asparagales</taxon>
        <taxon>Orchidaceae</taxon>
        <taxon>Epidendroideae</taxon>
        <taxon>Malaxideae</taxon>
        <taxon>Dendrobiinae</taxon>
        <taxon>Dendrobium</taxon>
    </lineage>
</organism>
<evidence type="ECO:0000313" key="2">
    <source>
        <dbReference type="Proteomes" id="UP001552299"/>
    </source>
</evidence>
<name>A0ABD0UQJ1_DENTH</name>
<dbReference type="AlphaFoldDB" id="A0ABD0UQJ1"/>
<comment type="caution">
    <text evidence="1">The sequence shown here is derived from an EMBL/GenBank/DDBJ whole genome shotgun (WGS) entry which is preliminary data.</text>
</comment>